<reference evidence="2 3" key="1">
    <citation type="journal article" date="2013" name="Genome Biol. Evol.">
        <title>Genomes of Stigonematalean cyanobacteria (subsection V) and the evolution of oxygenic photosynthesis from prokaryotes to plastids.</title>
        <authorList>
            <person name="Dagan T."/>
            <person name="Roettger M."/>
            <person name="Stucken K."/>
            <person name="Landan G."/>
            <person name="Koch R."/>
            <person name="Major P."/>
            <person name="Gould S.B."/>
            <person name="Goremykin V.V."/>
            <person name="Rippka R."/>
            <person name="Tandeau de Marsac N."/>
            <person name="Gugger M."/>
            <person name="Lockhart P.J."/>
            <person name="Allen J.F."/>
            <person name="Brune I."/>
            <person name="Maus I."/>
            <person name="Puhler A."/>
            <person name="Martin W.F."/>
        </authorList>
    </citation>
    <scope>NUCLEOTIDE SEQUENCE [LARGE SCALE GENOMIC DNA]</scope>
    <source>
        <strain evidence="2 3">PCC 7110</strain>
    </source>
</reference>
<accession>A0A139WUH5</accession>
<dbReference type="RefSeq" id="WP_017742789.1">
    <property type="nucleotide sequence ID" value="NZ_KQ976354.1"/>
</dbReference>
<sequence length="131" mass="14995">MAKEFLGIGWKFPVNVDTPTGKILMSEYDQDIQEAIWIILATAKGERIMQPDFGCGIHNFVFATLSMATLGLIELSVREGLTRWEPRIDLNQVKVSLDKKETGKIWIDINYHVRKTNTEFNLVYPFYLQGG</sequence>
<protein>
    <submittedName>
        <fullName evidence="2">Baseplate protein</fullName>
    </submittedName>
</protein>
<evidence type="ECO:0000313" key="2">
    <source>
        <dbReference type="EMBL" id="KYC36095.1"/>
    </source>
</evidence>
<dbReference type="EMBL" id="ANNX02000047">
    <property type="protein sequence ID" value="KYC36095.1"/>
    <property type="molecule type" value="Genomic_DNA"/>
</dbReference>
<keyword evidence="3" id="KW-1185">Reference proteome</keyword>
<evidence type="ECO:0000259" key="1">
    <source>
        <dbReference type="Pfam" id="PF04965"/>
    </source>
</evidence>
<comment type="caution">
    <text evidence="2">The sequence shown here is derived from an EMBL/GenBank/DDBJ whole genome shotgun (WGS) entry which is preliminary data.</text>
</comment>
<dbReference type="Gene3D" id="3.10.450.40">
    <property type="match status" value="1"/>
</dbReference>
<feature type="domain" description="IraD/Gp25-like" evidence="1">
    <location>
        <begin position="27"/>
        <end position="117"/>
    </location>
</feature>
<dbReference type="InterPro" id="IPR007048">
    <property type="entry name" value="IraD/Gp25-like"/>
</dbReference>
<organism evidence="2 3">
    <name type="scientific">Scytonema hofmannii PCC 7110</name>
    <dbReference type="NCBI Taxonomy" id="128403"/>
    <lineage>
        <taxon>Bacteria</taxon>
        <taxon>Bacillati</taxon>
        <taxon>Cyanobacteriota</taxon>
        <taxon>Cyanophyceae</taxon>
        <taxon>Nostocales</taxon>
        <taxon>Scytonemataceae</taxon>
        <taxon>Scytonema</taxon>
    </lineage>
</organism>
<proteinExistence type="predicted"/>
<dbReference type="AlphaFoldDB" id="A0A139WUH5"/>
<gene>
    <name evidence="2" type="ORF">WA1_40870</name>
</gene>
<name>A0A139WUH5_9CYAN</name>
<dbReference type="OrthoDB" id="9802846at2"/>
<evidence type="ECO:0000313" key="3">
    <source>
        <dbReference type="Proteomes" id="UP000076925"/>
    </source>
</evidence>
<dbReference type="STRING" id="128403.WA1_40870"/>
<dbReference type="Pfam" id="PF04965">
    <property type="entry name" value="GPW_gp25"/>
    <property type="match status" value="1"/>
</dbReference>
<dbReference type="Proteomes" id="UP000076925">
    <property type="component" value="Unassembled WGS sequence"/>
</dbReference>
<dbReference type="SUPFAM" id="SSF160719">
    <property type="entry name" value="gpW/gp25-like"/>
    <property type="match status" value="1"/>
</dbReference>